<sequence>MGTALKFLWNCSQNFYVVFLQHERGDLLSNQYQYQTGDKPPEGTYVCIQCADNPQTVIVPEMCEHLPECPHCGCTYWYKV</sequence>
<gene>
    <name evidence="1" type="ORF">DWY99_08610</name>
</gene>
<evidence type="ECO:0000313" key="1">
    <source>
        <dbReference type="EMBL" id="RGQ40173.1"/>
    </source>
</evidence>
<evidence type="ECO:0000313" key="2">
    <source>
        <dbReference type="Proteomes" id="UP000284751"/>
    </source>
</evidence>
<accession>A0A412AWN9</accession>
<dbReference type="Proteomes" id="UP000284751">
    <property type="component" value="Unassembled WGS sequence"/>
</dbReference>
<proteinExistence type="predicted"/>
<name>A0A412AWN9_9FIRM</name>
<reference evidence="1 2" key="1">
    <citation type="submission" date="2018-08" db="EMBL/GenBank/DDBJ databases">
        <title>A genome reference for cultivated species of the human gut microbiota.</title>
        <authorList>
            <person name="Zou Y."/>
            <person name="Xue W."/>
            <person name="Luo G."/>
        </authorList>
    </citation>
    <scope>NUCLEOTIDE SEQUENCE [LARGE SCALE GENOMIC DNA]</scope>
    <source>
        <strain evidence="1 2">AF28-26</strain>
    </source>
</reference>
<dbReference type="EMBL" id="QRTC01000031">
    <property type="protein sequence ID" value="RGQ40173.1"/>
    <property type="molecule type" value="Genomic_DNA"/>
</dbReference>
<protein>
    <submittedName>
        <fullName evidence="1">Uncharacterized protein</fullName>
    </submittedName>
</protein>
<organism evidence="1 2">
    <name type="scientific">[Clostridium] leptum</name>
    <dbReference type="NCBI Taxonomy" id="1535"/>
    <lineage>
        <taxon>Bacteria</taxon>
        <taxon>Bacillati</taxon>
        <taxon>Bacillota</taxon>
        <taxon>Clostridia</taxon>
        <taxon>Eubacteriales</taxon>
        <taxon>Oscillospiraceae</taxon>
        <taxon>Oscillospiraceae incertae sedis</taxon>
    </lineage>
</organism>
<dbReference type="AlphaFoldDB" id="A0A412AWN9"/>
<comment type="caution">
    <text evidence="1">The sequence shown here is derived from an EMBL/GenBank/DDBJ whole genome shotgun (WGS) entry which is preliminary data.</text>
</comment>